<feature type="domain" description="BTB" evidence="1">
    <location>
        <begin position="29"/>
        <end position="97"/>
    </location>
</feature>
<organism evidence="2 3">
    <name type="scientific">Acrasis kona</name>
    <dbReference type="NCBI Taxonomy" id="1008807"/>
    <lineage>
        <taxon>Eukaryota</taxon>
        <taxon>Discoba</taxon>
        <taxon>Heterolobosea</taxon>
        <taxon>Tetramitia</taxon>
        <taxon>Eutetramitia</taxon>
        <taxon>Acrasidae</taxon>
        <taxon>Acrasis</taxon>
    </lineage>
</organism>
<dbReference type="Proteomes" id="UP001431209">
    <property type="component" value="Unassembled WGS sequence"/>
</dbReference>
<accession>A0AAW2ZNM0</accession>
<dbReference type="CDD" id="cd18186">
    <property type="entry name" value="BTB_POZ_ZBTB_KLHL-like"/>
    <property type="match status" value="1"/>
</dbReference>
<dbReference type="Gene3D" id="2.60.210.10">
    <property type="entry name" value="Apoptosis, Tumor Necrosis Factor Receptor Associated Protein 2, Chain A"/>
    <property type="match status" value="1"/>
</dbReference>
<dbReference type="SUPFAM" id="SSF54695">
    <property type="entry name" value="POZ domain"/>
    <property type="match status" value="1"/>
</dbReference>
<dbReference type="InterPro" id="IPR008974">
    <property type="entry name" value="TRAF-like"/>
</dbReference>
<protein>
    <submittedName>
        <fullName evidence="2">RCBTB1</fullName>
    </submittedName>
</protein>
<dbReference type="PROSITE" id="PS50097">
    <property type="entry name" value="BTB"/>
    <property type="match status" value="1"/>
</dbReference>
<evidence type="ECO:0000313" key="3">
    <source>
        <dbReference type="Proteomes" id="UP001431209"/>
    </source>
</evidence>
<evidence type="ECO:0000313" key="2">
    <source>
        <dbReference type="EMBL" id="KAL0490281.1"/>
    </source>
</evidence>
<sequence length="399" mass="46855">MAFICEDKKIDFVDIFNHLFEQEQSIKGFDVKFKFDDGSVLLANGKILCLRCDFYKTMFNSSFKESQPPYEVDEESDPRLFKEFIRYLYCGKVCIDTVEDLILLYPIAEAKCHSSLLLWLSHTIEEHTTTENACKLLHLLWENSDRTTECFKSTYNSIKNKVLLNIDSLKEKRICEFKNMELLTDVLKNQKYKDQNELFELVMVWIDNSVLSPEKRSAKRRRLQPLMATIDFKSMKSWYFTDKVIPLNVLEQSILKSIFFKFNVDAIGVSVEQIQEAKWRCVIPFDAPKTASHLHFNYNSRPFSIEYIKIETEHNQYVGLYLRNDGTTEKIEVTFTIIHTSSDDKLQLRENFTSAFNQTNKGWGKQKAFAKTLVDMNKEGYVFNKFLVFEVSIELKKPE</sequence>
<dbReference type="EMBL" id="JAOPGA020001661">
    <property type="protein sequence ID" value="KAL0490281.1"/>
    <property type="molecule type" value="Genomic_DNA"/>
</dbReference>
<name>A0AAW2ZNM0_9EUKA</name>
<dbReference type="InterPro" id="IPR011333">
    <property type="entry name" value="SKP1/BTB/POZ_sf"/>
</dbReference>
<dbReference type="AlphaFoldDB" id="A0AAW2ZNM0"/>
<proteinExistence type="predicted"/>
<reference evidence="2 3" key="1">
    <citation type="submission" date="2024-03" db="EMBL/GenBank/DDBJ databases">
        <title>The Acrasis kona genome and developmental transcriptomes reveal deep origins of eukaryotic multicellular pathways.</title>
        <authorList>
            <person name="Sheikh S."/>
            <person name="Fu C.-J."/>
            <person name="Brown M.W."/>
            <person name="Baldauf S.L."/>
        </authorList>
    </citation>
    <scope>NUCLEOTIDE SEQUENCE [LARGE SCALE GENOMIC DNA]</scope>
    <source>
        <strain evidence="2 3">ATCC MYA-3509</strain>
    </source>
</reference>
<dbReference type="SUPFAM" id="SSF49599">
    <property type="entry name" value="TRAF domain-like"/>
    <property type="match status" value="1"/>
</dbReference>
<dbReference type="PANTHER" id="PTHR24413">
    <property type="entry name" value="SPECKLE-TYPE POZ PROTEIN"/>
    <property type="match status" value="1"/>
</dbReference>
<comment type="caution">
    <text evidence="2">The sequence shown here is derived from an EMBL/GenBank/DDBJ whole genome shotgun (WGS) entry which is preliminary data.</text>
</comment>
<dbReference type="Pfam" id="PF00651">
    <property type="entry name" value="BTB"/>
    <property type="match status" value="1"/>
</dbReference>
<dbReference type="InterPro" id="IPR000210">
    <property type="entry name" value="BTB/POZ_dom"/>
</dbReference>
<dbReference type="Gene3D" id="3.30.710.10">
    <property type="entry name" value="Potassium Channel Kv1.1, Chain A"/>
    <property type="match status" value="1"/>
</dbReference>
<evidence type="ECO:0000259" key="1">
    <source>
        <dbReference type="PROSITE" id="PS50097"/>
    </source>
</evidence>
<keyword evidence="3" id="KW-1185">Reference proteome</keyword>
<gene>
    <name evidence="2" type="ORF">AKO1_006443</name>
</gene>